<comment type="caution">
    <text evidence="1">The sequence shown here is derived from an EMBL/GenBank/DDBJ whole genome shotgun (WGS) entry which is preliminary data.</text>
</comment>
<gene>
    <name evidence="1" type="ORF">T4D_7740</name>
</gene>
<dbReference type="AlphaFoldDB" id="A0A0V1DP41"/>
<accession>A0A0V1DP41</accession>
<name>A0A0V1DP41_TRIPS</name>
<evidence type="ECO:0000313" key="2">
    <source>
        <dbReference type="Proteomes" id="UP000054995"/>
    </source>
</evidence>
<organism evidence="1 2">
    <name type="scientific">Trichinella pseudospiralis</name>
    <name type="common">Parasitic roundworm</name>
    <dbReference type="NCBI Taxonomy" id="6337"/>
    <lineage>
        <taxon>Eukaryota</taxon>
        <taxon>Metazoa</taxon>
        <taxon>Ecdysozoa</taxon>
        <taxon>Nematoda</taxon>
        <taxon>Enoplea</taxon>
        <taxon>Dorylaimia</taxon>
        <taxon>Trichinellida</taxon>
        <taxon>Trichinellidae</taxon>
        <taxon>Trichinella</taxon>
    </lineage>
</organism>
<protein>
    <submittedName>
        <fullName evidence="1">Uncharacterized protein</fullName>
    </submittedName>
</protein>
<proteinExistence type="predicted"/>
<keyword evidence="2" id="KW-1185">Reference proteome</keyword>
<dbReference type="EMBL" id="JYDT01002709">
    <property type="protein sequence ID" value="KRY63062.1"/>
    <property type="molecule type" value="Genomic_DNA"/>
</dbReference>
<sequence length="32" mass="3661">MPLNELRLSLSLSITKSEAERRKICIFLKSSP</sequence>
<dbReference type="Proteomes" id="UP000054995">
    <property type="component" value="Unassembled WGS sequence"/>
</dbReference>
<reference evidence="1 2" key="1">
    <citation type="submission" date="2015-01" db="EMBL/GenBank/DDBJ databases">
        <title>Evolution of Trichinella species and genotypes.</title>
        <authorList>
            <person name="Korhonen P.K."/>
            <person name="Edoardo P."/>
            <person name="Giuseppe L.R."/>
            <person name="Gasser R.B."/>
        </authorList>
    </citation>
    <scope>NUCLEOTIDE SEQUENCE [LARGE SCALE GENOMIC DNA]</scope>
    <source>
        <strain evidence="1">ISS470</strain>
    </source>
</reference>
<evidence type="ECO:0000313" key="1">
    <source>
        <dbReference type="EMBL" id="KRY63062.1"/>
    </source>
</evidence>